<gene>
    <name evidence="6" type="ORF">HPS56_05140</name>
</gene>
<dbReference type="SUPFAM" id="SSF82679">
    <property type="entry name" value="N-utilization substance G protein NusG, N-terminal domain"/>
    <property type="match status" value="1"/>
</dbReference>
<dbReference type="EMBL" id="JABKKF010000003">
    <property type="protein sequence ID" value="NPD91743.1"/>
    <property type="molecule type" value="Genomic_DNA"/>
</dbReference>
<evidence type="ECO:0000259" key="5">
    <source>
        <dbReference type="SMART" id="SM00739"/>
    </source>
</evidence>
<sequence>MDNRTIPRFSIAVDSLYYGHIADMNALSDANTRRGGKEPPNIGLTSNVSPEAHSSQTGVSVRYAHDETRQWFVLRASYGRAGKACDIFDKKRIEYYLPLHHVIKIVNNKKKRILEPLLPNFIFVYAKEEDIRTFVGTTCATTLLSFYYNHFKVDRFGKNPPLTIDYKSMMNFIKATSTGNDNVRVVEPQSCRYKSGDRVKVIDGEFAGVEGKVARVAGQQRVIIELEGLCLIATAYIPSAFLKPLDNDIPPSEVVR</sequence>
<feature type="region of interest" description="Disordered" evidence="4">
    <location>
        <begin position="30"/>
        <end position="53"/>
    </location>
</feature>
<feature type="compositionally biased region" description="Polar residues" evidence="4">
    <location>
        <begin position="43"/>
        <end position="53"/>
    </location>
</feature>
<dbReference type="SMART" id="SM00739">
    <property type="entry name" value="KOW"/>
    <property type="match status" value="1"/>
</dbReference>
<keyword evidence="1" id="KW-0889">Transcription antitermination</keyword>
<dbReference type="PROSITE" id="PS01108">
    <property type="entry name" value="RIBOSOMAL_L24"/>
    <property type="match status" value="1"/>
</dbReference>
<organism evidence="6 7">
    <name type="scientific">Xylanibacter muris</name>
    <dbReference type="NCBI Taxonomy" id="2736290"/>
    <lineage>
        <taxon>Bacteria</taxon>
        <taxon>Pseudomonadati</taxon>
        <taxon>Bacteroidota</taxon>
        <taxon>Bacteroidia</taxon>
        <taxon>Bacteroidales</taxon>
        <taxon>Prevotellaceae</taxon>
        <taxon>Xylanibacter</taxon>
    </lineage>
</organism>
<dbReference type="InterPro" id="IPR006645">
    <property type="entry name" value="NGN-like_dom"/>
</dbReference>
<keyword evidence="2" id="KW-0805">Transcription regulation</keyword>
<reference evidence="6 7" key="1">
    <citation type="submission" date="2020-05" db="EMBL/GenBank/DDBJ databases">
        <title>Distinct polysaccharide utilization as determinants for interspecies competition between intestinal Prevotella spp.</title>
        <authorList>
            <person name="Galvez E.J.C."/>
            <person name="Iljazovic A."/>
            <person name="Strowig T."/>
        </authorList>
    </citation>
    <scope>NUCLEOTIDE SEQUENCE [LARGE SCALE GENOMIC DNA]</scope>
    <source>
        <strain evidence="6 7">PMUR</strain>
    </source>
</reference>
<evidence type="ECO:0000313" key="7">
    <source>
        <dbReference type="Proteomes" id="UP000714420"/>
    </source>
</evidence>
<dbReference type="CDD" id="cd06091">
    <property type="entry name" value="KOW_NusG"/>
    <property type="match status" value="1"/>
</dbReference>
<name>A0ABX2AKM1_9BACT</name>
<evidence type="ECO:0000313" key="6">
    <source>
        <dbReference type="EMBL" id="NPD91743.1"/>
    </source>
</evidence>
<dbReference type="InterPro" id="IPR036735">
    <property type="entry name" value="NGN_dom_sf"/>
</dbReference>
<dbReference type="InterPro" id="IPR008991">
    <property type="entry name" value="Translation_prot_SH3-like_sf"/>
</dbReference>
<dbReference type="Proteomes" id="UP000714420">
    <property type="component" value="Unassembled WGS sequence"/>
</dbReference>
<evidence type="ECO:0000256" key="3">
    <source>
        <dbReference type="ARBA" id="ARBA00023163"/>
    </source>
</evidence>
<dbReference type="PANTHER" id="PTHR30265">
    <property type="entry name" value="RHO-INTERACTING TRANSCRIPTION TERMINATION FACTOR NUSG"/>
    <property type="match status" value="1"/>
</dbReference>
<dbReference type="Gene3D" id="3.30.70.940">
    <property type="entry name" value="NusG, N-terminal domain"/>
    <property type="match status" value="1"/>
</dbReference>
<dbReference type="InterPro" id="IPR005825">
    <property type="entry name" value="Ribosomal_uL24_CS"/>
</dbReference>
<comment type="caution">
    <text evidence="6">The sequence shown here is derived from an EMBL/GenBank/DDBJ whole genome shotgun (WGS) entry which is preliminary data.</text>
</comment>
<feature type="domain" description="KOW" evidence="5">
    <location>
        <begin position="192"/>
        <end position="219"/>
    </location>
</feature>
<dbReference type="SUPFAM" id="SSF50104">
    <property type="entry name" value="Translation proteins SH3-like domain"/>
    <property type="match status" value="1"/>
</dbReference>
<keyword evidence="3" id="KW-0804">Transcription</keyword>
<keyword evidence="7" id="KW-1185">Reference proteome</keyword>
<dbReference type="CDD" id="cd09895">
    <property type="entry name" value="NGN_SP_UpxY"/>
    <property type="match status" value="1"/>
</dbReference>
<dbReference type="Pfam" id="PF02357">
    <property type="entry name" value="NusG"/>
    <property type="match status" value="1"/>
</dbReference>
<dbReference type="NCBIfam" id="NF033644">
    <property type="entry name" value="antiterm_UpxY"/>
    <property type="match status" value="1"/>
</dbReference>
<dbReference type="PANTHER" id="PTHR30265:SF4">
    <property type="entry name" value="KOW MOTIF FAMILY PROTEIN, EXPRESSED"/>
    <property type="match status" value="1"/>
</dbReference>
<protein>
    <submittedName>
        <fullName evidence="6">UpxY family transcription antiterminator</fullName>
    </submittedName>
</protein>
<dbReference type="RefSeq" id="WP_172274925.1">
    <property type="nucleotide sequence ID" value="NZ_CASGMU010000005.1"/>
</dbReference>
<evidence type="ECO:0000256" key="1">
    <source>
        <dbReference type="ARBA" id="ARBA00022814"/>
    </source>
</evidence>
<proteinExistence type="predicted"/>
<evidence type="ECO:0000256" key="2">
    <source>
        <dbReference type="ARBA" id="ARBA00023015"/>
    </source>
</evidence>
<dbReference type="InterPro" id="IPR043425">
    <property type="entry name" value="NusG-like"/>
</dbReference>
<dbReference type="InterPro" id="IPR005824">
    <property type="entry name" value="KOW"/>
</dbReference>
<evidence type="ECO:0000256" key="4">
    <source>
        <dbReference type="SAM" id="MobiDB-lite"/>
    </source>
</evidence>
<accession>A0ABX2AKM1</accession>